<evidence type="ECO:0000256" key="10">
    <source>
        <dbReference type="HAMAP-Rule" id="MF_01898"/>
    </source>
</evidence>
<keyword evidence="7 10" id="KW-0799">Topoisomerase</keyword>
<evidence type="ECO:0000259" key="11">
    <source>
        <dbReference type="PROSITE" id="PS50880"/>
    </source>
</evidence>
<dbReference type="InterPro" id="IPR002288">
    <property type="entry name" value="DNA_gyrase_B_C"/>
</dbReference>
<dbReference type="Pfam" id="PF02518">
    <property type="entry name" value="HATPase_c"/>
    <property type="match status" value="1"/>
</dbReference>
<dbReference type="InterPro" id="IPR013506">
    <property type="entry name" value="Topo_IIA_bsu_dom2"/>
</dbReference>
<evidence type="ECO:0000256" key="4">
    <source>
        <dbReference type="ARBA" id="ARBA00022741"/>
    </source>
</evidence>
<dbReference type="SUPFAM" id="SSF54211">
    <property type="entry name" value="Ribosomal protein S5 domain 2-like"/>
    <property type="match status" value="1"/>
</dbReference>
<dbReference type="GO" id="GO:0003918">
    <property type="term" value="F:DNA topoisomerase type II (double strand cut, ATP-hydrolyzing) activity"/>
    <property type="evidence" value="ECO:0007669"/>
    <property type="project" value="UniProtKB-EC"/>
</dbReference>
<dbReference type="InterPro" id="IPR011557">
    <property type="entry name" value="GyrB"/>
</dbReference>
<comment type="catalytic activity">
    <reaction evidence="1 10">
        <text>ATP-dependent breakage, passage and rejoining of double-stranded DNA.</text>
        <dbReference type="EC" id="5.6.2.2"/>
    </reaction>
</comment>
<dbReference type="InterPro" id="IPR013759">
    <property type="entry name" value="Topo_IIA_B_C"/>
</dbReference>
<feature type="binding site" evidence="10">
    <location>
        <position position="500"/>
    </location>
    <ligand>
        <name>Mg(2+)</name>
        <dbReference type="ChEBI" id="CHEBI:18420"/>
        <label>2</label>
    </ligand>
</feature>
<dbReference type="SMART" id="SM00433">
    <property type="entry name" value="TOP2c"/>
    <property type="match status" value="1"/>
</dbReference>
<dbReference type="InterPro" id="IPR036890">
    <property type="entry name" value="HATPase_C_sf"/>
</dbReference>
<dbReference type="InterPro" id="IPR034160">
    <property type="entry name" value="TOPRIM_GyrB"/>
</dbReference>
<evidence type="ECO:0000256" key="2">
    <source>
        <dbReference type="ARBA" id="ARBA00010708"/>
    </source>
</evidence>
<keyword evidence="4 10" id="KW-0547">Nucleotide-binding</keyword>
<comment type="cofactor">
    <cofactor evidence="10">
        <name>Mg(2+)</name>
        <dbReference type="ChEBI" id="CHEBI:18420"/>
    </cofactor>
    <cofactor evidence="10">
        <name>Mn(2+)</name>
        <dbReference type="ChEBI" id="CHEBI:29035"/>
    </cofactor>
    <cofactor evidence="10">
        <name>Ca(2+)</name>
        <dbReference type="ChEBI" id="CHEBI:29108"/>
    </cofactor>
    <text evidence="10">Binds two Mg(2+) per subunit. The magnesium ions form salt bridges with both the protein and the DNA. Can also accept other divalent metal cations, such as Mn(2+) or Ca(2+).</text>
</comment>
<evidence type="ECO:0000256" key="3">
    <source>
        <dbReference type="ARBA" id="ARBA00022723"/>
    </source>
</evidence>
<gene>
    <name evidence="10 12" type="primary">gyrB</name>
    <name evidence="12" type="ORF">ACFQ4Y_09545</name>
</gene>
<dbReference type="CDD" id="cd16928">
    <property type="entry name" value="HATPase_GyrB-like"/>
    <property type="match status" value="1"/>
</dbReference>
<dbReference type="NCBIfam" id="TIGR01059">
    <property type="entry name" value="gyrB"/>
    <property type="match status" value="1"/>
</dbReference>
<dbReference type="SUPFAM" id="SSF56719">
    <property type="entry name" value="Type II DNA topoisomerase"/>
    <property type="match status" value="1"/>
</dbReference>
<feature type="binding site" evidence="10">
    <location>
        <position position="502"/>
    </location>
    <ligand>
        <name>Mg(2+)</name>
        <dbReference type="ChEBI" id="CHEBI:18420"/>
        <label>2</label>
    </ligand>
</feature>
<feature type="domain" description="Toprim" evidence="11">
    <location>
        <begin position="421"/>
        <end position="535"/>
    </location>
</feature>
<dbReference type="InterPro" id="IPR013760">
    <property type="entry name" value="Topo_IIA-like_dom_sf"/>
</dbReference>
<evidence type="ECO:0000256" key="1">
    <source>
        <dbReference type="ARBA" id="ARBA00000185"/>
    </source>
</evidence>
<dbReference type="PANTHER" id="PTHR45866:SF1">
    <property type="entry name" value="DNA GYRASE SUBUNIT B, MITOCHONDRIAL"/>
    <property type="match status" value="1"/>
</dbReference>
<proteinExistence type="inferred from homology"/>
<evidence type="ECO:0000256" key="5">
    <source>
        <dbReference type="ARBA" id="ARBA00022840"/>
    </source>
</evidence>
<name>A0ABW4C9I4_9BACL</name>
<dbReference type="CDD" id="cd03366">
    <property type="entry name" value="TOPRIM_TopoIIA_GyrB"/>
    <property type="match status" value="1"/>
</dbReference>
<dbReference type="Pfam" id="PF00204">
    <property type="entry name" value="DNA_gyraseB"/>
    <property type="match status" value="1"/>
</dbReference>
<evidence type="ECO:0000313" key="13">
    <source>
        <dbReference type="Proteomes" id="UP001597282"/>
    </source>
</evidence>
<dbReference type="PROSITE" id="PS50880">
    <property type="entry name" value="TOPRIM"/>
    <property type="match status" value="1"/>
</dbReference>
<feature type="site" description="Interaction with DNA" evidence="10">
    <location>
        <position position="452"/>
    </location>
</feature>
<dbReference type="SUPFAM" id="SSF55874">
    <property type="entry name" value="ATPase domain of HSP90 chaperone/DNA topoisomerase II/histidine kinase"/>
    <property type="match status" value="1"/>
</dbReference>
<comment type="caution">
    <text evidence="12">The sequence shown here is derived from an EMBL/GenBank/DDBJ whole genome shotgun (WGS) entry which is preliminary data.</text>
</comment>
<comment type="subcellular location">
    <subcellularLocation>
        <location evidence="10">Cytoplasm</location>
    </subcellularLocation>
</comment>
<dbReference type="HAMAP" id="MF_01898">
    <property type="entry name" value="GyrB"/>
    <property type="match status" value="1"/>
</dbReference>
<comment type="miscellaneous">
    <text evidence="10">Few gyrases are as efficient as E.coli at forming negative supercoils. Not all organisms have 2 type II topoisomerases; in organisms with a single type II topoisomerase this enzyme also has to decatenate newly replicated chromosomes.</text>
</comment>
<keyword evidence="3 10" id="KW-0479">Metal-binding</keyword>
<dbReference type="Gene3D" id="3.30.230.10">
    <property type="match status" value="1"/>
</dbReference>
<reference evidence="13" key="1">
    <citation type="journal article" date="2019" name="Int. J. Syst. Evol. Microbiol.">
        <title>The Global Catalogue of Microorganisms (GCM) 10K type strain sequencing project: providing services to taxonomists for standard genome sequencing and annotation.</title>
        <authorList>
            <consortium name="The Broad Institute Genomics Platform"/>
            <consortium name="The Broad Institute Genome Sequencing Center for Infectious Disease"/>
            <person name="Wu L."/>
            <person name="Ma J."/>
        </authorList>
    </citation>
    <scope>NUCLEOTIDE SEQUENCE [LARGE SCALE GENOMIC DNA]</scope>
    <source>
        <strain evidence="13">S1</strain>
    </source>
</reference>
<evidence type="ECO:0000313" key="12">
    <source>
        <dbReference type="EMBL" id="MFD1427168.1"/>
    </source>
</evidence>
<keyword evidence="6 10" id="KW-0460">Magnesium</keyword>
<comment type="similarity">
    <text evidence="2 10">Belongs to the type II topoisomerase GyrB family.</text>
</comment>
<dbReference type="Gene3D" id="3.30.565.10">
    <property type="entry name" value="Histidine kinase-like ATPase, C-terminal domain"/>
    <property type="match status" value="1"/>
</dbReference>
<dbReference type="Gene3D" id="3.40.50.670">
    <property type="match status" value="1"/>
</dbReference>
<dbReference type="Pfam" id="PF00986">
    <property type="entry name" value="DNA_gyraseB_C"/>
    <property type="match status" value="1"/>
</dbReference>
<keyword evidence="5 10" id="KW-0067">ATP-binding</keyword>
<dbReference type="NCBIfam" id="NF011501">
    <property type="entry name" value="PRK14939.1"/>
    <property type="match status" value="1"/>
</dbReference>
<accession>A0ABW4C9I4</accession>
<comment type="subunit">
    <text evidence="10">Heterotetramer, composed of two GyrA and two GyrB chains. In the heterotetramer, GyrA contains the active site tyrosine that forms a transient covalent intermediate with DNA, while GyrB binds cofactors and catalyzes ATP hydrolysis.</text>
</comment>
<dbReference type="PRINTS" id="PR00418">
    <property type="entry name" value="TPI2FAMILY"/>
</dbReference>
<dbReference type="RefSeq" id="WP_380164935.1">
    <property type="nucleotide sequence ID" value="NZ_JBHTNU010000007.1"/>
</dbReference>
<dbReference type="InterPro" id="IPR018522">
    <property type="entry name" value="TopoIIA_CS"/>
</dbReference>
<organism evidence="12 13">
    <name type="scientific">Kroppenstedtia sanguinis</name>
    <dbReference type="NCBI Taxonomy" id="1380684"/>
    <lineage>
        <taxon>Bacteria</taxon>
        <taxon>Bacillati</taxon>
        <taxon>Bacillota</taxon>
        <taxon>Bacilli</taxon>
        <taxon>Bacillales</taxon>
        <taxon>Thermoactinomycetaceae</taxon>
        <taxon>Kroppenstedtia</taxon>
    </lineage>
</organism>
<feature type="binding site" evidence="10">
    <location>
        <position position="427"/>
    </location>
    <ligand>
        <name>Mg(2+)</name>
        <dbReference type="ChEBI" id="CHEBI:18420"/>
        <label>1</label>
        <note>catalytic</note>
    </ligand>
</feature>
<dbReference type="Proteomes" id="UP001597282">
    <property type="component" value="Unassembled WGS sequence"/>
</dbReference>
<feature type="site" description="Interaction with DNA" evidence="10">
    <location>
        <position position="455"/>
    </location>
</feature>
<dbReference type="SMART" id="SM00387">
    <property type="entry name" value="HATPase_c"/>
    <property type="match status" value="1"/>
</dbReference>
<dbReference type="EC" id="5.6.2.2" evidence="10"/>
<dbReference type="InterPro" id="IPR000565">
    <property type="entry name" value="Topo_IIA_B"/>
</dbReference>
<evidence type="ECO:0000256" key="8">
    <source>
        <dbReference type="ARBA" id="ARBA00023125"/>
    </source>
</evidence>
<sequence>MTVEKKNYDESQIQVLEGLEAVRKRPGMYIGATSSRGLHHLVWEVVDNSIDEALAGRCDTIQVIVNEDNSVTVEDNGRGIPVGIQSKVGRPAVEVVMTVLHAGGKFDNEGYKFSGGLHGVGVSVVNALSEWLEVQVKREGKIYVQKYRKGRPESDLQVTGKTKETGTRITFKPDPEIFTETTEYDYEILQNRLRELAFLNQGLRIQLSDQRGEGKSHEFKYEGGIRSFVEHLNKNRESLHQPPIFIEGEKEDLVIQIALQYNVGFSSNIYSYANNIHTHEGGTHEAGFKSALTRVVNDYARRYSLLKENDNNLSGDDTREGLTAIINIKIPDPQFEGQTKTKLGNSEARTVTESIFAEQFLTFLEENPAVSKKVINKAVMAARAREAARKARELTRRKNALEVSSLPGKLADCTSRKAEISELYLVEGDSAGGTAKQGRDRMFQAILPLRGKILNVEKARLDKALSNDEIRTITTALGTGIGEDFQLDKARYHKIMIMTDADVDGAHIRTLLLTFFYRYMRPLIDAGYVYIAQPPLYKITQGKKILYAFDDRAKDEIVSELESKGKVELQRYKGLGEMTATQLWETTMDPESRTLLQVTLEDALDADQVFETLMGEKVEPRREFIQEYAKQVRNLDI</sequence>
<dbReference type="InterPro" id="IPR014721">
    <property type="entry name" value="Ribsml_uS5_D2-typ_fold_subgr"/>
</dbReference>
<keyword evidence="9 10" id="KW-0413">Isomerase</keyword>
<dbReference type="Pfam" id="PF01751">
    <property type="entry name" value="Toprim"/>
    <property type="match status" value="1"/>
</dbReference>
<keyword evidence="8" id="KW-0238">DNA-binding</keyword>
<dbReference type="CDD" id="cd00822">
    <property type="entry name" value="TopoII_Trans_DNA_gyrase"/>
    <property type="match status" value="1"/>
</dbReference>
<dbReference type="InterPro" id="IPR001241">
    <property type="entry name" value="Topo_IIA"/>
</dbReference>
<feature type="binding site" evidence="10">
    <location>
        <position position="500"/>
    </location>
    <ligand>
        <name>Mg(2+)</name>
        <dbReference type="ChEBI" id="CHEBI:18420"/>
        <label>1</label>
        <note>catalytic</note>
    </ligand>
</feature>
<dbReference type="InterPro" id="IPR020568">
    <property type="entry name" value="Ribosomal_Su5_D2-typ_SF"/>
</dbReference>
<protein>
    <recommendedName>
        <fullName evidence="10">DNA gyrase subunit B</fullName>
        <ecNumber evidence="10">5.6.2.2</ecNumber>
    </recommendedName>
</protein>
<evidence type="ECO:0000256" key="6">
    <source>
        <dbReference type="ARBA" id="ARBA00022842"/>
    </source>
</evidence>
<evidence type="ECO:0000256" key="7">
    <source>
        <dbReference type="ARBA" id="ARBA00023029"/>
    </source>
</evidence>
<keyword evidence="10" id="KW-0963">Cytoplasm</keyword>
<dbReference type="InterPro" id="IPR006171">
    <property type="entry name" value="TOPRIM_dom"/>
</dbReference>
<dbReference type="InterPro" id="IPR003594">
    <property type="entry name" value="HATPase_dom"/>
</dbReference>
<dbReference type="PANTHER" id="PTHR45866">
    <property type="entry name" value="DNA GYRASE/TOPOISOMERASE SUBUNIT B"/>
    <property type="match status" value="1"/>
</dbReference>
<dbReference type="EMBL" id="JBHTNU010000007">
    <property type="protein sequence ID" value="MFD1427168.1"/>
    <property type="molecule type" value="Genomic_DNA"/>
</dbReference>
<dbReference type="PROSITE" id="PS00177">
    <property type="entry name" value="TOPOISOMERASE_II"/>
    <property type="match status" value="1"/>
</dbReference>
<dbReference type="NCBIfam" id="NF004189">
    <property type="entry name" value="PRK05644.1"/>
    <property type="match status" value="1"/>
</dbReference>
<comment type="function">
    <text evidence="10">A type II topoisomerase that negatively supercoils closed circular double-stranded (ds) DNA in an ATP-dependent manner to modulate DNA topology and maintain chromosomes in an underwound state. Negative supercoiling favors strand separation, and DNA replication, transcription, recombination and repair, all of which involve strand separation. Also able to catalyze the interconversion of other topological isomers of dsDNA rings, including catenanes and knotted rings. Type II topoisomerases break and join 2 DNA strands simultaneously in an ATP-dependent manner.</text>
</comment>
<dbReference type="PRINTS" id="PR01159">
    <property type="entry name" value="DNAGYRASEB"/>
</dbReference>
<evidence type="ECO:0000256" key="9">
    <source>
        <dbReference type="ARBA" id="ARBA00023235"/>
    </source>
</evidence>
<keyword evidence="13" id="KW-1185">Reference proteome</keyword>